<name>A0A150M6K6_9BACL</name>
<comment type="caution">
    <text evidence="1">The sequence shown here is derived from an EMBL/GenBank/DDBJ whole genome shotgun (WGS) entry which is preliminary data.</text>
</comment>
<reference evidence="1 2" key="1">
    <citation type="submission" date="2016-01" db="EMBL/GenBank/DDBJ databases">
        <title>Draft Genome Sequences of Seven Thermophilic Sporeformers Isolated from Foods.</title>
        <authorList>
            <person name="Berendsen E.M."/>
            <person name="Wells-Bennik M.H."/>
            <person name="Krawcyk A.O."/>
            <person name="De Jong A."/>
            <person name="Holsappel S."/>
            <person name="Eijlander R.T."/>
            <person name="Kuipers O.P."/>
        </authorList>
    </citation>
    <scope>NUCLEOTIDE SEQUENCE [LARGE SCALE GENOMIC DNA]</scope>
    <source>
        <strain evidence="1 2">B4119</strain>
    </source>
</reference>
<dbReference type="Proteomes" id="UP000075455">
    <property type="component" value="Unassembled WGS sequence"/>
</dbReference>
<protein>
    <submittedName>
        <fullName evidence="1">Uncharacterized protein</fullName>
    </submittedName>
</protein>
<gene>
    <name evidence="1" type="ORF">B4119_3241</name>
</gene>
<dbReference type="EMBL" id="LQYS01000006">
    <property type="protein sequence ID" value="KYD19729.1"/>
    <property type="molecule type" value="Genomic_DNA"/>
</dbReference>
<evidence type="ECO:0000313" key="1">
    <source>
        <dbReference type="EMBL" id="KYD19729.1"/>
    </source>
</evidence>
<sequence length="46" mass="5762">MAQHHFFQDERLYLFVFLLSFYTKIDEKCYPFADINEIFKHFVKKL</sequence>
<organism evidence="1 2">
    <name type="scientific">Saccharococcus caldoxylosilyticus</name>
    <dbReference type="NCBI Taxonomy" id="81408"/>
    <lineage>
        <taxon>Bacteria</taxon>
        <taxon>Bacillati</taxon>
        <taxon>Bacillota</taxon>
        <taxon>Bacilli</taxon>
        <taxon>Bacillales</taxon>
        <taxon>Anoxybacillaceae</taxon>
        <taxon>Saccharococcus</taxon>
    </lineage>
</organism>
<dbReference type="AlphaFoldDB" id="A0A150M6K6"/>
<evidence type="ECO:0000313" key="2">
    <source>
        <dbReference type="Proteomes" id="UP000075455"/>
    </source>
</evidence>
<accession>A0A150M6K6</accession>
<proteinExistence type="predicted"/>
<dbReference type="STRING" id="81408.B4119_3241"/>